<dbReference type="AlphaFoldDB" id="A0ABD2QIU9"/>
<sequence length="275" mass="31978">MNKALDDYNCDEECYRDEITFRANLDENYVQELKDNFGITVLSDWVINDRFSTEFYESQKNTSIWRFVTFDPAEPEAITISPWAHGMKDQWLAQQQQQQQNTSNAPKSIDPVRQTDDSEYAAMFGAPTMQRKRRSAEQRMDVLPTTPEGTKDPIALVAFLESLSYTTLSVSIRYRYYVLDRPYVNVVRNSSILDPKEERKNSLEKAGGQLIYDSQFETDTIWKKKLTARRSLPKILSPGMFKSTRIFVCFNRLRRASPSFSERLQRLDVFGLLIA</sequence>
<evidence type="ECO:0000313" key="3">
    <source>
        <dbReference type="Proteomes" id="UP001626550"/>
    </source>
</evidence>
<dbReference type="Proteomes" id="UP001626550">
    <property type="component" value="Unassembled WGS sequence"/>
</dbReference>
<gene>
    <name evidence="2" type="ORF">Ciccas_001858</name>
</gene>
<protein>
    <recommendedName>
        <fullName evidence="4">BRCT domain-containing protein</fullName>
    </recommendedName>
</protein>
<evidence type="ECO:0008006" key="4">
    <source>
        <dbReference type="Google" id="ProtNLM"/>
    </source>
</evidence>
<dbReference type="EMBL" id="JBJKFK010000133">
    <property type="protein sequence ID" value="KAL3319465.1"/>
    <property type="molecule type" value="Genomic_DNA"/>
</dbReference>
<evidence type="ECO:0000313" key="2">
    <source>
        <dbReference type="EMBL" id="KAL3319465.1"/>
    </source>
</evidence>
<reference evidence="2 3" key="1">
    <citation type="submission" date="2024-11" db="EMBL/GenBank/DDBJ databases">
        <title>Adaptive evolution of stress response genes in parasites aligns with host niche diversity.</title>
        <authorList>
            <person name="Hahn C."/>
            <person name="Resl P."/>
        </authorList>
    </citation>
    <scope>NUCLEOTIDE SEQUENCE [LARGE SCALE GENOMIC DNA]</scope>
    <source>
        <strain evidence="2">EGGRZ-B1_66</strain>
        <tissue evidence="2">Body</tissue>
    </source>
</reference>
<organism evidence="2 3">
    <name type="scientific">Cichlidogyrus casuarinus</name>
    <dbReference type="NCBI Taxonomy" id="1844966"/>
    <lineage>
        <taxon>Eukaryota</taxon>
        <taxon>Metazoa</taxon>
        <taxon>Spiralia</taxon>
        <taxon>Lophotrochozoa</taxon>
        <taxon>Platyhelminthes</taxon>
        <taxon>Monogenea</taxon>
        <taxon>Monopisthocotylea</taxon>
        <taxon>Dactylogyridea</taxon>
        <taxon>Ancyrocephalidae</taxon>
        <taxon>Cichlidogyrus</taxon>
    </lineage>
</organism>
<keyword evidence="3" id="KW-1185">Reference proteome</keyword>
<proteinExistence type="predicted"/>
<evidence type="ECO:0000256" key="1">
    <source>
        <dbReference type="SAM" id="MobiDB-lite"/>
    </source>
</evidence>
<name>A0ABD2QIU9_9PLAT</name>
<feature type="region of interest" description="Disordered" evidence="1">
    <location>
        <begin position="91"/>
        <end position="112"/>
    </location>
</feature>
<accession>A0ABD2QIU9</accession>
<comment type="caution">
    <text evidence="2">The sequence shown here is derived from an EMBL/GenBank/DDBJ whole genome shotgun (WGS) entry which is preliminary data.</text>
</comment>